<evidence type="ECO:0000256" key="3">
    <source>
        <dbReference type="ARBA" id="ARBA00022692"/>
    </source>
</evidence>
<keyword evidence="2" id="KW-1003">Cell membrane</keyword>
<evidence type="ECO:0000256" key="8">
    <source>
        <dbReference type="ARBA" id="ARBA00023133"/>
    </source>
</evidence>
<feature type="transmembrane region" description="Helical" evidence="12">
    <location>
        <begin position="175"/>
        <end position="194"/>
    </location>
</feature>
<evidence type="ECO:0000256" key="12">
    <source>
        <dbReference type="SAM" id="Phobius"/>
    </source>
</evidence>
<keyword evidence="9 12" id="KW-0472">Membrane</keyword>
<keyword evidence="14" id="KW-1185">Reference proteome</keyword>
<dbReference type="InterPro" id="IPR050450">
    <property type="entry name" value="COX15/CtaA_HemeA_synthase"/>
</dbReference>
<evidence type="ECO:0000313" key="14">
    <source>
        <dbReference type="Proteomes" id="UP001185069"/>
    </source>
</evidence>
<comment type="caution">
    <text evidence="13">The sequence shown here is derived from an EMBL/GenBank/DDBJ whole genome shotgun (WGS) entry which is preliminary data.</text>
</comment>
<evidence type="ECO:0000256" key="11">
    <source>
        <dbReference type="ARBA" id="ARBA00023444"/>
    </source>
</evidence>
<accession>A0ABU1JFY0</accession>
<dbReference type="Proteomes" id="UP001185069">
    <property type="component" value="Unassembled WGS sequence"/>
</dbReference>
<dbReference type="PANTHER" id="PTHR35457">
    <property type="entry name" value="HEME A SYNTHASE"/>
    <property type="match status" value="1"/>
</dbReference>
<dbReference type="EMBL" id="JAVDQF010000001">
    <property type="protein sequence ID" value="MDR6271305.1"/>
    <property type="molecule type" value="Genomic_DNA"/>
</dbReference>
<gene>
    <name evidence="13" type="ORF">JOE69_003543</name>
</gene>
<feature type="transmembrane region" description="Helical" evidence="12">
    <location>
        <begin position="214"/>
        <end position="238"/>
    </location>
</feature>
<keyword evidence="3 12" id="KW-0812">Transmembrane</keyword>
<feature type="transmembrane region" description="Helical" evidence="12">
    <location>
        <begin position="20"/>
        <end position="41"/>
    </location>
</feature>
<feature type="transmembrane region" description="Helical" evidence="12">
    <location>
        <begin position="134"/>
        <end position="154"/>
    </location>
</feature>
<evidence type="ECO:0000313" key="13">
    <source>
        <dbReference type="EMBL" id="MDR6271305.1"/>
    </source>
</evidence>
<evidence type="ECO:0000256" key="5">
    <source>
        <dbReference type="ARBA" id="ARBA00022989"/>
    </source>
</evidence>
<dbReference type="PANTHER" id="PTHR35457:SF1">
    <property type="entry name" value="HEME A SYNTHASE"/>
    <property type="match status" value="1"/>
</dbReference>
<comment type="pathway">
    <text evidence="11">Porphyrin-containing compound metabolism.</text>
</comment>
<keyword evidence="8" id="KW-0350">Heme biosynthesis</keyword>
<feature type="transmembrane region" description="Helical" evidence="12">
    <location>
        <begin position="79"/>
        <end position="98"/>
    </location>
</feature>
<dbReference type="RefSeq" id="WP_296361693.1">
    <property type="nucleotide sequence ID" value="NZ_BAAAHY010000006.1"/>
</dbReference>
<feature type="transmembrane region" description="Helical" evidence="12">
    <location>
        <begin position="275"/>
        <end position="299"/>
    </location>
</feature>
<sequence length="304" mass="32474">MSSWYRAVTAKLPTRVNTVIRRLAIASLIGQAVLIGTGGAVRLTASGLGCPTWPKCTADSLVNTPEMGIHGFIEFGNRALTFVLAFVALAMLVFLWNLRKERKDLFWLAFGLLASIPAQAVIGGLSVLTKLNPWVVGLHFLVSAALVVFATLLVNRAYDRPPRSQAAVRPLLRQLALTSAVLVGITVVIGVMVTGSGPHAGDANAPRNGLDSDLITRIHVLPVYLLVAVSVLLLIFCWKRGRGDLLRSASLWLFATLILQAAIGYVQHFTGLPPLLVGMHMLGAAAMLAAGTNMADVALRSRKA</sequence>
<keyword evidence="5 12" id="KW-1133">Transmembrane helix</keyword>
<evidence type="ECO:0000256" key="2">
    <source>
        <dbReference type="ARBA" id="ARBA00022475"/>
    </source>
</evidence>
<keyword evidence="10" id="KW-1015">Disulfide bond</keyword>
<dbReference type="Pfam" id="PF02628">
    <property type="entry name" value="COX15-CtaA"/>
    <property type="match status" value="1"/>
</dbReference>
<feature type="transmembrane region" description="Helical" evidence="12">
    <location>
        <begin position="105"/>
        <end position="128"/>
    </location>
</feature>
<evidence type="ECO:0000256" key="6">
    <source>
        <dbReference type="ARBA" id="ARBA00023002"/>
    </source>
</evidence>
<evidence type="ECO:0000256" key="10">
    <source>
        <dbReference type="ARBA" id="ARBA00023157"/>
    </source>
</evidence>
<dbReference type="InterPro" id="IPR003780">
    <property type="entry name" value="COX15/CtaA_fam"/>
</dbReference>
<keyword evidence="7" id="KW-0408">Iron</keyword>
<evidence type="ECO:0000256" key="4">
    <source>
        <dbReference type="ARBA" id="ARBA00022723"/>
    </source>
</evidence>
<reference evidence="13 14" key="1">
    <citation type="submission" date="2023-07" db="EMBL/GenBank/DDBJ databases">
        <title>Sequencing the genomes of 1000 actinobacteria strains.</title>
        <authorList>
            <person name="Klenk H.-P."/>
        </authorList>
    </citation>
    <scope>NUCLEOTIDE SEQUENCE [LARGE SCALE GENOMIC DNA]</scope>
    <source>
        <strain evidence="13 14">DSM 14555</strain>
    </source>
</reference>
<evidence type="ECO:0000256" key="9">
    <source>
        <dbReference type="ARBA" id="ARBA00023136"/>
    </source>
</evidence>
<evidence type="ECO:0000256" key="7">
    <source>
        <dbReference type="ARBA" id="ARBA00023004"/>
    </source>
</evidence>
<comment type="subcellular location">
    <subcellularLocation>
        <location evidence="1">Membrane</location>
        <topology evidence="1">Multi-pass membrane protein</topology>
    </subcellularLocation>
</comment>
<evidence type="ECO:0000256" key="1">
    <source>
        <dbReference type="ARBA" id="ARBA00004141"/>
    </source>
</evidence>
<feature type="transmembrane region" description="Helical" evidence="12">
    <location>
        <begin position="250"/>
        <end position="269"/>
    </location>
</feature>
<keyword evidence="6" id="KW-0560">Oxidoreductase</keyword>
<keyword evidence="4" id="KW-0479">Metal-binding</keyword>
<name>A0ABU1JFY0_9MICC</name>
<protein>
    <submittedName>
        <fullName evidence="13">Cytochrome c oxidase assembly protein subunit 15</fullName>
    </submittedName>
</protein>
<proteinExistence type="predicted"/>
<organism evidence="13 14">
    <name type="scientific">Arthrobacter russicus</name>
    <dbReference type="NCBI Taxonomy" id="172040"/>
    <lineage>
        <taxon>Bacteria</taxon>
        <taxon>Bacillati</taxon>
        <taxon>Actinomycetota</taxon>
        <taxon>Actinomycetes</taxon>
        <taxon>Micrococcales</taxon>
        <taxon>Micrococcaceae</taxon>
        <taxon>Arthrobacter</taxon>
    </lineage>
</organism>